<reference evidence="6 7" key="1">
    <citation type="submission" date="2017-05" db="EMBL/GenBank/DDBJ databases">
        <title>Vagococcus spp. assemblies.</title>
        <authorList>
            <person name="Gulvik C.A."/>
        </authorList>
    </citation>
    <scope>NUCLEOTIDE SEQUENCE [LARGE SCALE GENOMIC DNA]</scope>
    <source>
        <strain evidence="6 7">NCFB 2777</strain>
    </source>
</reference>
<dbReference type="AlphaFoldDB" id="A0A429ZQV3"/>
<dbReference type="GO" id="GO:0006302">
    <property type="term" value="P:double-strand break repair"/>
    <property type="evidence" value="ECO:0007669"/>
    <property type="project" value="InterPro"/>
</dbReference>
<dbReference type="EMBL" id="NGJU01000008">
    <property type="protein sequence ID" value="RST96028.1"/>
    <property type="molecule type" value="Genomic_DNA"/>
</dbReference>
<protein>
    <recommendedName>
        <fullName evidence="3">Nuclease SbcCD subunit C</fullName>
    </recommendedName>
</protein>
<evidence type="ECO:0000256" key="4">
    <source>
        <dbReference type="SAM" id="Coils"/>
    </source>
</evidence>
<evidence type="ECO:0000313" key="6">
    <source>
        <dbReference type="EMBL" id="RST96028.1"/>
    </source>
</evidence>
<feature type="coiled-coil region" evidence="4">
    <location>
        <begin position="354"/>
        <end position="438"/>
    </location>
</feature>
<comment type="subunit">
    <text evidence="2">Heterodimer of SbcC and SbcD.</text>
</comment>
<comment type="caution">
    <text evidence="6">The sequence shown here is derived from an EMBL/GenBank/DDBJ whole genome shotgun (WGS) entry which is preliminary data.</text>
</comment>
<evidence type="ECO:0000259" key="5">
    <source>
        <dbReference type="Pfam" id="PF13476"/>
    </source>
</evidence>
<feature type="coiled-coil region" evidence="4">
    <location>
        <begin position="189"/>
        <end position="216"/>
    </location>
</feature>
<dbReference type="PANTHER" id="PTHR32114:SF2">
    <property type="entry name" value="ABC TRANSPORTER ABCH.3"/>
    <property type="match status" value="1"/>
</dbReference>
<dbReference type="Proteomes" id="UP000287239">
    <property type="component" value="Unassembled WGS sequence"/>
</dbReference>
<gene>
    <name evidence="6" type="ORF">CBF35_06410</name>
</gene>
<dbReference type="GO" id="GO:0016887">
    <property type="term" value="F:ATP hydrolysis activity"/>
    <property type="evidence" value="ECO:0007669"/>
    <property type="project" value="InterPro"/>
</dbReference>
<evidence type="ECO:0000256" key="1">
    <source>
        <dbReference type="ARBA" id="ARBA00006930"/>
    </source>
</evidence>
<dbReference type="Gene3D" id="3.40.50.300">
    <property type="entry name" value="P-loop containing nucleotide triphosphate hydrolases"/>
    <property type="match status" value="2"/>
</dbReference>
<name>A0A429ZQV3_9ENTE</name>
<dbReference type="InterPro" id="IPR027417">
    <property type="entry name" value="P-loop_NTPase"/>
</dbReference>
<proteinExistence type="inferred from homology"/>
<sequence>MKPVKLTMKNFGPYENVTIDFERLAQTSLFLISGKTGTGKTTIFDGMTFALYGETTGGVRLGKEMRSNFAEPSTKTAVTFEFTHQEHVYQVSREPEQVLNKRVGEGTTVRPAKVSLTVFDLQGKELKQLTKSKEVQSFVEELLHLNAQQFTQIVLLPQGDFRKFLNADSNEKEAVLRKLFNTALYRQIAEQLKEKKKNYAKELATEEQEIKLLFRQIKWDKQFAEREETVTSVSDKLDLLKEQITKTTVAQKNQLAVIQKQQAVLATNQQALTKGEQLVALYEEQRMAENKLTQLLAEEELRAEERAQVKELTWLKAQEKKILRYEETIVQSREISQRLTLVKEKSATLESQIEEQSQVENQLLSQQMEMAEARQEAEELARLEPLLVESSNLKAQASQLTAEVEKQEAELRVITTELKQLSQKIKEHEDVLNTKDQLLTASEEQRSKEAVIKELLTESQEILKVTERVATEGEQLVHLEAKSVTAEAVVTEANQQYLLEKSQLARLQIARLSLDLVPGTPCLVCGSKEHPAPAQDQWSLAEIKASELALEEAEVAWTKSREAVISLEEGLKHQRAKLGESQEVVMTKEKALSDKLQLSSFQENDLMSVLKNSQWLEVVNYLQKERTALEEESQKTQGSLAQLEVVKREQKKLQQTQDQLLTQEVTSKEQLISRQSELLKVTTTLTTLVKQVPDKWRELTSLAPLIEERQGAVTAWELKVKTVTDQLTELKQEAIIQATNQVNYQGELDQVTALNQELVTELTKTIEESPYDYQVADLIPSLANLTKLTALEAGLASYQQALSLVKHEISGIKAKIAEEVLPDLAELKGQVQALMSELAAAEKIGLLLEQEIAYNQELLTTLSQKQKALEKEWQILSELSQLSEVANGDGPYNKMSLERYVLQAYFEEILRVANQRLIQLTNNRYSFEIKVEGGSYKKQTGLEINVYDDNVGATRSVNTLSGGESFIAALSLSLSLAEVVQQQAGGIQIEAMFIDEGFGSLDEDALEMAIDALELVEGKGRMIGIISHVRELKQRIPQQLQVIGTGAGTSQIQYHTELE</sequence>
<keyword evidence="4" id="KW-0175">Coiled coil</keyword>
<dbReference type="InterPro" id="IPR038729">
    <property type="entry name" value="Rad50/SbcC_AAA"/>
</dbReference>
<keyword evidence="7" id="KW-1185">Reference proteome</keyword>
<organism evidence="6 7">
    <name type="scientific">Vagococcus salmoninarum</name>
    <dbReference type="NCBI Taxonomy" id="2739"/>
    <lineage>
        <taxon>Bacteria</taxon>
        <taxon>Bacillati</taxon>
        <taxon>Bacillota</taxon>
        <taxon>Bacilli</taxon>
        <taxon>Lactobacillales</taxon>
        <taxon>Enterococcaceae</taxon>
        <taxon>Vagococcus</taxon>
    </lineage>
</organism>
<dbReference type="GeneID" id="98567995"/>
<evidence type="ECO:0000256" key="3">
    <source>
        <dbReference type="ARBA" id="ARBA00013368"/>
    </source>
</evidence>
<accession>A0A429ZQV3</accession>
<dbReference type="RefSeq" id="WP_126779261.1">
    <property type="nucleotide sequence ID" value="NZ_CAUQJP010000007.1"/>
</dbReference>
<feature type="domain" description="Rad50/SbcC-type AAA" evidence="5">
    <location>
        <begin position="5"/>
        <end position="217"/>
    </location>
</feature>
<dbReference type="SUPFAM" id="SSF52540">
    <property type="entry name" value="P-loop containing nucleoside triphosphate hydrolases"/>
    <property type="match status" value="1"/>
</dbReference>
<dbReference type="Pfam" id="PF13476">
    <property type="entry name" value="AAA_23"/>
    <property type="match status" value="1"/>
</dbReference>
<evidence type="ECO:0000313" key="7">
    <source>
        <dbReference type="Proteomes" id="UP000287239"/>
    </source>
</evidence>
<dbReference type="OrthoDB" id="9795626at2"/>
<dbReference type="PANTHER" id="PTHR32114">
    <property type="entry name" value="ABC TRANSPORTER ABCH.3"/>
    <property type="match status" value="1"/>
</dbReference>
<comment type="similarity">
    <text evidence="1">Belongs to the SMC family. SbcC subfamily.</text>
</comment>
<dbReference type="Pfam" id="PF13558">
    <property type="entry name" value="SbcC_Walker_B"/>
    <property type="match status" value="1"/>
</dbReference>
<evidence type="ECO:0000256" key="2">
    <source>
        <dbReference type="ARBA" id="ARBA00011322"/>
    </source>
</evidence>